<comment type="similarity">
    <text evidence="9">Belongs to the radical SAM superfamily. Lipoyl synthase family.</text>
</comment>
<evidence type="ECO:0000256" key="3">
    <source>
        <dbReference type="ARBA" id="ARBA00022679"/>
    </source>
</evidence>
<gene>
    <name evidence="9 11" type="primary">lipA</name>
    <name evidence="11" type="ORF">BUCIPSPA2889_179</name>
</gene>
<proteinExistence type="inferred from homology"/>
<feature type="binding site" evidence="9">
    <location>
        <position position="67"/>
    </location>
    <ligand>
        <name>[4Fe-4S] cluster</name>
        <dbReference type="ChEBI" id="CHEBI:49883"/>
        <label>1</label>
    </ligand>
</feature>
<feature type="binding site" evidence="9">
    <location>
        <position position="93"/>
    </location>
    <ligand>
        <name>[4Fe-4S] cluster</name>
        <dbReference type="ChEBI" id="CHEBI:49883"/>
        <label>2</label>
        <note>4Fe-4S-S-AdoMet</note>
    </ligand>
</feature>
<dbReference type="InterPro" id="IPR058240">
    <property type="entry name" value="rSAM_sf"/>
</dbReference>
<dbReference type="Gene3D" id="3.20.20.70">
    <property type="entry name" value="Aldolase class I"/>
    <property type="match status" value="1"/>
</dbReference>
<evidence type="ECO:0000256" key="8">
    <source>
        <dbReference type="ARBA" id="ARBA00047326"/>
    </source>
</evidence>
<keyword evidence="5 9" id="KW-0479">Metal-binding</keyword>
<evidence type="ECO:0000256" key="5">
    <source>
        <dbReference type="ARBA" id="ARBA00022723"/>
    </source>
</evidence>
<comment type="subcellular location">
    <subcellularLocation>
        <location evidence="9">Cytoplasm</location>
    </subcellularLocation>
</comment>
<evidence type="ECO:0000256" key="6">
    <source>
        <dbReference type="ARBA" id="ARBA00023004"/>
    </source>
</evidence>
<dbReference type="InterPro" id="IPR007197">
    <property type="entry name" value="rSAM"/>
</dbReference>
<dbReference type="GO" id="GO:0009249">
    <property type="term" value="P:protein lipoylation"/>
    <property type="evidence" value="ECO:0007669"/>
    <property type="project" value="UniProtKB-UniRule"/>
</dbReference>
<dbReference type="EC" id="2.8.1.8" evidence="9"/>
<evidence type="ECO:0000256" key="2">
    <source>
        <dbReference type="ARBA" id="ARBA00022490"/>
    </source>
</evidence>
<name>A0A451DFD8_9GAMM</name>
<reference evidence="11" key="1">
    <citation type="submission" date="2019-02" db="EMBL/GenBank/DDBJ databases">
        <authorList>
            <person name="Manzano-Marin A."/>
            <person name="Manzano-Marin A."/>
        </authorList>
    </citation>
    <scope>NUCLEOTIDE SEQUENCE</scope>
    <source>
        <strain evidence="11">BuCipseudotsugae</strain>
    </source>
</reference>
<comment type="catalytic activity">
    <reaction evidence="8 9">
        <text>[[Fe-S] cluster scaffold protein carrying a second [4Fe-4S](2+) cluster] + N(6)-octanoyl-L-lysyl-[protein] + 2 oxidized [2Fe-2S]-[ferredoxin] + 2 S-adenosyl-L-methionine + 4 H(+) = [[Fe-S] cluster scaffold protein] + N(6)-[(R)-dihydrolipoyl]-L-lysyl-[protein] + 4 Fe(3+) + 2 hydrogen sulfide + 2 5'-deoxyadenosine + 2 L-methionine + 2 reduced [2Fe-2S]-[ferredoxin]</text>
        <dbReference type="Rhea" id="RHEA:16585"/>
        <dbReference type="Rhea" id="RHEA-COMP:9928"/>
        <dbReference type="Rhea" id="RHEA-COMP:10000"/>
        <dbReference type="Rhea" id="RHEA-COMP:10001"/>
        <dbReference type="Rhea" id="RHEA-COMP:10475"/>
        <dbReference type="Rhea" id="RHEA-COMP:14568"/>
        <dbReference type="Rhea" id="RHEA-COMP:14569"/>
        <dbReference type="ChEBI" id="CHEBI:15378"/>
        <dbReference type="ChEBI" id="CHEBI:17319"/>
        <dbReference type="ChEBI" id="CHEBI:29034"/>
        <dbReference type="ChEBI" id="CHEBI:29919"/>
        <dbReference type="ChEBI" id="CHEBI:33722"/>
        <dbReference type="ChEBI" id="CHEBI:33737"/>
        <dbReference type="ChEBI" id="CHEBI:33738"/>
        <dbReference type="ChEBI" id="CHEBI:57844"/>
        <dbReference type="ChEBI" id="CHEBI:59789"/>
        <dbReference type="ChEBI" id="CHEBI:78809"/>
        <dbReference type="ChEBI" id="CHEBI:83100"/>
        <dbReference type="EC" id="2.8.1.8"/>
    </reaction>
</comment>
<dbReference type="SFLD" id="SFLDF00271">
    <property type="entry name" value="lipoyl_synthase"/>
    <property type="match status" value="1"/>
</dbReference>
<dbReference type="NCBIfam" id="NF009544">
    <property type="entry name" value="PRK12928.1"/>
    <property type="match status" value="1"/>
</dbReference>
<dbReference type="SMART" id="SM00729">
    <property type="entry name" value="Elp3"/>
    <property type="match status" value="1"/>
</dbReference>
<keyword evidence="4 9" id="KW-0949">S-adenosyl-L-methionine</keyword>
<keyword evidence="1 9" id="KW-0004">4Fe-4S</keyword>
<dbReference type="PIRSF" id="PIRSF005963">
    <property type="entry name" value="Lipoyl_synth"/>
    <property type="match status" value="1"/>
</dbReference>
<dbReference type="FunFam" id="3.20.20.70:FF:000040">
    <property type="entry name" value="Lipoyl synthase"/>
    <property type="match status" value="1"/>
</dbReference>
<dbReference type="SUPFAM" id="SSF102114">
    <property type="entry name" value="Radical SAM enzymes"/>
    <property type="match status" value="1"/>
</dbReference>
<dbReference type="NCBIfam" id="NF004019">
    <property type="entry name" value="PRK05481.1"/>
    <property type="match status" value="1"/>
</dbReference>
<feature type="binding site" evidence="9">
    <location>
        <position position="100"/>
    </location>
    <ligand>
        <name>[4Fe-4S] cluster</name>
        <dbReference type="ChEBI" id="CHEBI:49883"/>
        <label>2</label>
        <note>4Fe-4S-S-AdoMet</note>
    </ligand>
</feature>
<sequence length="314" mass="35998">MFQKKKIFNIHTKQEKDIHLISKILSNNSKPLILKKPKWLKIRLPSNLKKINKIKNILKNHKLHSVCEEANCPNLSECFNQGTATFMILGSICTRKCPFCAVKKGRPLAVDLNEPKKILQVTNQLNLKYIVLTAVSRDDLKDGGANHFAKCIYELRKKKNTKIEILVPDFRGKEKIALNIFNKYPPDVFNHNIENVPRLYTKVRPGANYINSLNLLNQFKEICPNVPTKSGIMLGLGEEKKEIIAVLKDLKSVGVSIITIGQYMQPSKYHLSVKKYITPREFKEFENISLSLGFLKVFCGPLVRSSYHAEKQYF</sequence>
<feature type="binding site" evidence="9">
    <location>
        <position position="78"/>
    </location>
    <ligand>
        <name>[4Fe-4S] cluster</name>
        <dbReference type="ChEBI" id="CHEBI:49883"/>
        <label>1</label>
    </ligand>
</feature>
<accession>A0A451DFD8</accession>
<dbReference type="PANTHER" id="PTHR10949:SF0">
    <property type="entry name" value="LIPOYL SYNTHASE, MITOCHONDRIAL"/>
    <property type="match status" value="1"/>
</dbReference>
<dbReference type="PANTHER" id="PTHR10949">
    <property type="entry name" value="LIPOYL SYNTHASE"/>
    <property type="match status" value="1"/>
</dbReference>
<dbReference type="HAMAP" id="MF_00206">
    <property type="entry name" value="Lipoyl_synth"/>
    <property type="match status" value="1"/>
</dbReference>
<evidence type="ECO:0000313" key="11">
    <source>
        <dbReference type="EMBL" id="VFP85308.1"/>
    </source>
</evidence>
<evidence type="ECO:0000256" key="9">
    <source>
        <dbReference type="HAMAP-Rule" id="MF_00206"/>
    </source>
</evidence>
<feature type="binding site" evidence="9">
    <location>
        <position position="72"/>
    </location>
    <ligand>
        <name>[4Fe-4S] cluster</name>
        <dbReference type="ChEBI" id="CHEBI:49883"/>
        <label>1</label>
    </ligand>
</feature>
<dbReference type="InterPro" id="IPR003698">
    <property type="entry name" value="Lipoyl_synth"/>
</dbReference>
<keyword evidence="2 9" id="KW-0963">Cytoplasm</keyword>
<dbReference type="SFLD" id="SFLDG01058">
    <property type="entry name" value="lipoyl_synthase_like"/>
    <property type="match status" value="1"/>
</dbReference>
<feature type="binding site" evidence="9">
    <location>
        <position position="97"/>
    </location>
    <ligand>
        <name>[4Fe-4S] cluster</name>
        <dbReference type="ChEBI" id="CHEBI:49883"/>
        <label>2</label>
        <note>4Fe-4S-S-AdoMet</note>
    </ligand>
</feature>
<dbReference type="NCBIfam" id="TIGR00510">
    <property type="entry name" value="lipA"/>
    <property type="match status" value="1"/>
</dbReference>
<evidence type="ECO:0000259" key="10">
    <source>
        <dbReference type="PROSITE" id="PS51918"/>
    </source>
</evidence>
<dbReference type="EMBL" id="LR217727">
    <property type="protein sequence ID" value="VFP85308.1"/>
    <property type="molecule type" value="Genomic_DNA"/>
</dbReference>
<evidence type="ECO:0000256" key="4">
    <source>
        <dbReference type="ARBA" id="ARBA00022691"/>
    </source>
</evidence>
<comment type="pathway">
    <text evidence="9">Protein modification; protein lipoylation via endogenous pathway; protein N(6)-(lipoyl)lysine from octanoyl-[acyl-carrier-protein]: step 2/2.</text>
</comment>
<comment type="function">
    <text evidence="9">Catalyzes the radical-mediated insertion of two sulfur atoms into the C-6 and C-8 positions of the octanoyl moiety bound to the lipoyl domains of lipoate-dependent enzymes, thereby converting the octanoylated domains into lipoylated derivatives.</text>
</comment>
<dbReference type="InterPro" id="IPR013785">
    <property type="entry name" value="Aldolase_TIM"/>
</dbReference>
<evidence type="ECO:0000256" key="7">
    <source>
        <dbReference type="ARBA" id="ARBA00023014"/>
    </source>
</evidence>
<dbReference type="Pfam" id="PF04055">
    <property type="entry name" value="Radical_SAM"/>
    <property type="match status" value="1"/>
</dbReference>
<dbReference type="GO" id="GO:0046872">
    <property type="term" value="F:metal ion binding"/>
    <property type="evidence" value="ECO:0007669"/>
    <property type="project" value="UniProtKB-KW"/>
</dbReference>
<comment type="cofactor">
    <cofactor evidence="9">
        <name>[4Fe-4S] cluster</name>
        <dbReference type="ChEBI" id="CHEBI:49883"/>
    </cofactor>
    <text evidence="9">Binds 2 [4Fe-4S] clusters per subunit. One cluster is coordinated with 3 cysteines and an exchangeable S-adenosyl-L-methionine.</text>
</comment>
<dbReference type="SFLD" id="SFLDS00029">
    <property type="entry name" value="Radical_SAM"/>
    <property type="match status" value="1"/>
</dbReference>
<organism evidence="11">
    <name type="scientific">Buchnera aphidicola</name>
    <name type="common">Cinara pseudotsugae</name>
    <dbReference type="NCBI Taxonomy" id="2518978"/>
    <lineage>
        <taxon>Bacteria</taxon>
        <taxon>Pseudomonadati</taxon>
        <taxon>Pseudomonadota</taxon>
        <taxon>Gammaproteobacteria</taxon>
        <taxon>Enterobacterales</taxon>
        <taxon>Erwiniaceae</taxon>
        <taxon>Buchnera</taxon>
    </lineage>
</organism>
<dbReference type="GO" id="GO:0051539">
    <property type="term" value="F:4 iron, 4 sulfur cluster binding"/>
    <property type="evidence" value="ECO:0007669"/>
    <property type="project" value="UniProtKB-UniRule"/>
</dbReference>
<dbReference type="InterPro" id="IPR006638">
    <property type="entry name" value="Elp3/MiaA/NifB-like_rSAM"/>
</dbReference>
<dbReference type="Pfam" id="PF16881">
    <property type="entry name" value="LIAS_N"/>
    <property type="match status" value="1"/>
</dbReference>
<dbReference type="UniPathway" id="UPA00538">
    <property type="reaction ID" value="UER00593"/>
</dbReference>
<protein>
    <recommendedName>
        <fullName evidence="9">Lipoyl synthase</fullName>
        <ecNumber evidence="9">2.8.1.8</ecNumber>
    </recommendedName>
    <alternativeName>
        <fullName evidence="9">Lip-syn</fullName>
        <shortName evidence="9">LS</shortName>
    </alternativeName>
    <alternativeName>
        <fullName evidence="9">Lipoate synthase</fullName>
    </alternativeName>
    <alternativeName>
        <fullName evidence="9">Lipoic acid synthase</fullName>
    </alternativeName>
    <alternativeName>
        <fullName evidence="9">Sulfur insertion protein LipA</fullName>
    </alternativeName>
</protein>
<feature type="binding site" evidence="9">
    <location>
        <position position="306"/>
    </location>
    <ligand>
        <name>[4Fe-4S] cluster</name>
        <dbReference type="ChEBI" id="CHEBI:49883"/>
        <label>1</label>
    </ligand>
</feature>
<evidence type="ECO:0000256" key="1">
    <source>
        <dbReference type="ARBA" id="ARBA00022485"/>
    </source>
</evidence>
<dbReference type="GO" id="GO:0005737">
    <property type="term" value="C:cytoplasm"/>
    <property type="evidence" value="ECO:0007669"/>
    <property type="project" value="UniProtKB-SubCell"/>
</dbReference>
<feature type="domain" description="Radical SAM core" evidence="10">
    <location>
        <begin position="79"/>
        <end position="295"/>
    </location>
</feature>
<dbReference type="InterPro" id="IPR031691">
    <property type="entry name" value="LIAS_N"/>
</dbReference>
<keyword evidence="6 9" id="KW-0408">Iron</keyword>
<keyword evidence="7 9" id="KW-0411">Iron-sulfur</keyword>
<keyword evidence="3 9" id="KW-0808">Transferase</keyword>
<dbReference type="PROSITE" id="PS51918">
    <property type="entry name" value="RADICAL_SAM"/>
    <property type="match status" value="1"/>
</dbReference>
<dbReference type="GO" id="GO:0016992">
    <property type="term" value="F:lipoate synthase activity"/>
    <property type="evidence" value="ECO:0007669"/>
    <property type="project" value="UniProtKB-UniRule"/>
</dbReference>
<dbReference type="AlphaFoldDB" id="A0A451DFD8"/>